<sequence>MKNLFLILFYTLLFSCTVQNRNTVVDVQMNPISSMSKVTEIEDNIINAFIDVELKKDRYKNYKDAEIFVIEEALKKHKSLETYIFSKNEWNAMHKIHRGEDRTEIYFLDTLQINKLELELEKEEVYHWKTSDFKNLNVSLLKYEDLVTIIKTAAYSNFSIRLIIYLSKPLIIDENNAFVSFEVGAGQLGFHSINHFTVLMRKVDNKWEQINLYYDGVYN</sequence>
<dbReference type="RefSeq" id="WP_379856195.1">
    <property type="nucleotide sequence ID" value="NZ_JBHZPZ010000034.1"/>
</dbReference>
<comment type="caution">
    <text evidence="1">The sequence shown here is derived from an EMBL/GenBank/DDBJ whole genome shotgun (WGS) entry which is preliminary data.</text>
</comment>
<name>A0ABW6HZY6_9FLAO</name>
<dbReference type="PROSITE" id="PS51257">
    <property type="entry name" value="PROKAR_LIPOPROTEIN"/>
    <property type="match status" value="1"/>
</dbReference>
<proteinExistence type="predicted"/>
<dbReference type="EMBL" id="JBHZPZ010000034">
    <property type="protein sequence ID" value="MFE3869589.1"/>
    <property type="molecule type" value="Genomic_DNA"/>
</dbReference>
<organism evidence="1 2">
    <name type="scientific">Flavobacterium xylosi</name>
    <dbReference type="NCBI Taxonomy" id="3230415"/>
    <lineage>
        <taxon>Bacteria</taxon>
        <taxon>Pseudomonadati</taxon>
        <taxon>Bacteroidota</taxon>
        <taxon>Flavobacteriia</taxon>
        <taxon>Flavobacteriales</taxon>
        <taxon>Flavobacteriaceae</taxon>
        <taxon>Flavobacterium</taxon>
    </lineage>
</organism>
<evidence type="ECO:0008006" key="3">
    <source>
        <dbReference type="Google" id="ProtNLM"/>
    </source>
</evidence>
<protein>
    <recommendedName>
        <fullName evidence="3">Lipoprotein</fullName>
    </recommendedName>
</protein>
<reference evidence="1 2" key="1">
    <citation type="submission" date="2024-06" db="EMBL/GenBank/DDBJ databases">
        <title>Flavobacterium spp. isolated from glacier.</title>
        <authorList>
            <person name="Han D."/>
        </authorList>
    </citation>
    <scope>NUCLEOTIDE SEQUENCE [LARGE SCALE GENOMIC DNA]</scope>
    <source>
        <strain evidence="1 2">LS2P90</strain>
    </source>
</reference>
<accession>A0ABW6HZY6</accession>
<keyword evidence="2" id="KW-1185">Reference proteome</keyword>
<dbReference type="Proteomes" id="UP001600109">
    <property type="component" value="Unassembled WGS sequence"/>
</dbReference>
<evidence type="ECO:0000313" key="2">
    <source>
        <dbReference type="Proteomes" id="UP001600109"/>
    </source>
</evidence>
<evidence type="ECO:0000313" key="1">
    <source>
        <dbReference type="EMBL" id="MFE3869589.1"/>
    </source>
</evidence>
<gene>
    <name evidence="1" type="ORF">ACFX5E_16120</name>
</gene>